<feature type="region of interest" description="Disordered" evidence="1">
    <location>
        <begin position="384"/>
        <end position="450"/>
    </location>
</feature>
<feature type="compositionally biased region" description="Low complexity" evidence="1">
    <location>
        <begin position="135"/>
        <end position="147"/>
    </location>
</feature>
<keyword evidence="2" id="KW-1133">Transmembrane helix</keyword>
<feature type="compositionally biased region" description="Basic and acidic residues" evidence="1">
    <location>
        <begin position="96"/>
        <end position="113"/>
    </location>
</feature>
<feature type="compositionally biased region" description="Acidic residues" evidence="1">
    <location>
        <begin position="652"/>
        <end position="661"/>
    </location>
</feature>
<dbReference type="Proteomes" id="UP000007129">
    <property type="component" value="Unassembled WGS sequence"/>
</dbReference>
<feature type="region of interest" description="Disordered" evidence="1">
    <location>
        <begin position="556"/>
        <end position="737"/>
    </location>
</feature>
<feature type="region of interest" description="Disordered" evidence="1">
    <location>
        <begin position="229"/>
        <end position="312"/>
    </location>
</feature>
<evidence type="ECO:0000313" key="4">
    <source>
        <dbReference type="Proteomes" id="UP000007129"/>
    </source>
</evidence>
<feature type="transmembrane region" description="Helical" evidence="2">
    <location>
        <begin position="865"/>
        <end position="883"/>
    </location>
</feature>
<dbReference type="HOGENOM" id="CLU_325987_0_0_1"/>
<feature type="compositionally biased region" description="Basic and acidic residues" evidence="1">
    <location>
        <begin position="464"/>
        <end position="476"/>
    </location>
</feature>
<comment type="caution">
    <text evidence="3">The sequence shown here is derived from an EMBL/GenBank/DDBJ whole genome shotgun (WGS) entry which is preliminary data.</text>
</comment>
<feature type="region of interest" description="Disordered" evidence="1">
    <location>
        <begin position="1"/>
        <end position="169"/>
    </location>
</feature>
<dbReference type="InParanoid" id="K2R9Y0"/>
<feature type="compositionally biased region" description="Low complexity" evidence="1">
    <location>
        <begin position="238"/>
        <end position="253"/>
    </location>
</feature>
<feature type="transmembrane region" description="Helical" evidence="2">
    <location>
        <begin position="765"/>
        <end position="786"/>
    </location>
</feature>
<dbReference type="VEuPathDB" id="FungiDB:MPH_11628"/>
<reference evidence="3 4" key="1">
    <citation type="journal article" date="2012" name="BMC Genomics">
        <title>Tools to kill: Genome of one of the most destructive plant pathogenic fungi Macrophomina phaseolina.</title>
        <authorList>
            <person name="Islam M.S."/>
            <person name="Haque M.S."/>
            <person name="Islam M.M."/>
            <person name="Emdad E.M."/>
            <person name="Halim A."/>
            <person name="Hossen Q.M.M."/>
            <person name="Hossain M.Z."/>
            <person name="Ahmed B."/>
            <person name="Rahim S."/>
            <person name="Rahman M.S."/>
            <person name="Alam M.M."/>
            <person name="Hou S."/>
            <person name="Wan X."/>
            <person name="Saito J.A."/>
            <person name="Alam M."/>
        </authorList>
    </citation>
    <scope>NUCLEOTIDE SEQUENCE [LARGE SCALE GENOMIC DNA]</scope>
    <source>
        <strain evidence="3 4">MS6</strain>
    </source>
</reference>
<protein>
    <submittedName>
        <fullName evidence="3">Serine-rich protein</fullName>
    </submittedName>
</protein>
<feature type="compositionally biased region" description="Polar residues" evidence="1">
    <location>
        <begin position="689"/>
        <end position="712"/>
    </location>
</feature>
<evidence type="ECO:0000313" key="3">
    <source>
        <dbReference type="EMBL" id="EKG11283.1"/>
    </source>
</evidence>
<organism evidence="3 4">
    <name type="scientific">Macrophomina phaseolina (strain MS6)</name>
    <name type="common">Charcoal rot fungus</name>
    <dbReference type="NCBI Taxonomy" id="1126212"/>
    <lineage>
        <taxon>Eukaryota</taxon>
        <taxon>Fungi</taxon>
        <taxon>Dikarya</taxon>
        <taxon>Ascomycota</taxon>
        <taxon>Pezizomycotina</taxon>
        <taxon>Dothideomycetes</taxon>
        <taxon>Dothideomycetes incertae sedis</taxon>
        <taxon>Botryosphaeriales</taxon>
        <taxon>Botryosphaeriaceae</taxon>
        <taxon>Macrophomina</taxon>
    </lineage>
</organism>
<proteinExistence type="predicted"/>
<feature type="region of interest" description="Disordered" evidence="1">
    <location>
        <begin position="508"/>
        <end position="532"/>
    </location>
</feature>
<feature type="compositionally biased region" description="Polar residues" evidence="1">
    <location>
        <begin position="597"/>
        <end position="619"/>
    </location>
</feature>
<gene>
    <name evidence="3" type="ORF">MPH_11628</name>
</gene>
<name>K2R9Y0_MACPH</name>
<feature type="compositionally biased region" description="Polar residues" evidence="1">
    <location>
        <begin position="414"/>
        <end position="426"/>
    </location>
</feature>
<feature type="region of interest" description="Disordered" evidence="1">
    <location>
        <begin position="791"/>
        <end position="819"/>
    </location>
</feature>
<evidence type="ECO:0000256" key="2">
    <source>
        <dbReference type="SAM" id="Phobius"/>
    </source>
</evidence>
<feature type="compositionally biased region" description="Polar residues" evidence="1">
    <location>
        <begin position="631"/>
        <end position="641"/>
    </location>
</feature>
<keyword evidence="2" id="KW-0812">Transmembrane</keyword>
<dbReference type="OrthoDB" id="4153178at2759"/>
<feature type="compositionally biased region" description="Polar residues" evidence="1">
    <location>
        <begin position="517"/>
        <end position="532"/>
    </location>
</feature>
<feature type="compositionally biased region" description="Polar residues" evidence="1">
    <location>
        <begin position="56"/>
        <end position="65"/>
    </location>
</feature>
<feature type="compositionally biased region" description="Low complexity" evidence="1">
    <location>
        <begin position="273"/>
        <end position="288"/>
    </location>
</feature>
<dbReference type="EMBL" id="AHHD01000495">
    <property type="protein sequence ID" value="EKG11283.1"/>
    <property type="molecule type" value="Genomic_DNA"/>
</dbReference>
<accession>K2R9Y0</accession>
<feature type="region of interest" description="Disordered" evidence="1">
    <location>
        <begin position="462"/>
        <end position="493"/>
    </location>
</feature>
<keyword evidence="2" id="KW-0472">Membrane</keyword>
<feature type="compositionally biased region" description="Polar residues" evidence="1">
    <location>
        <begin position="434"/>
        <end position="450"/>
    </location>
</feature>
<dbReference type="AlphaFoldDB" id="K2R9Y0"/>
<feature type="compositionally biased region" description="Low complexity" evidence="1">
    <location>
        <begin position="560"/>
        <end position="573"/>
    </location>
</feature>
<evidence type="ECO:0000256" key="1">
    <source>
        <dbReference type="SAM" id="MobiDB-lite"/>
    </source>
</evidence>
<sequence length="884" mass="96936">MSPARNKLQKDRTHSSKGSSENDSPTRHHRTQSDVPQTPHSQENRWKRKSRDSRGRSNSVLTLSRQPLRELSPSERNAASPPPERCEQPMPPLLRMELEREAQRGASVERQERGTPSATYFKSPFPAHPSQVLLPSPTTSSFIFSPPEQTPTESWKTPEPSVGTSDVPEYFSSLVPQPLAAEKRKSTSDTIRSATEDEDLFSFGKARPSSDLYGSINSRNSAMRSTIRSIQPSEEYPSVTSARSSASSETFSTRYHEDRKSNGSNWTLHPPMSASTRPTSTNPRTPSPFGISTPRTPLIGPRSPGVSKDKRPVSTFGNPLSPFLEADNLCRPVSASDAYSEKYSNFSSSDKLLDDLRTMPSAAQKAYHATSHPDFLYPEVRSLSEMTSTTGEESEPAPLCIPKRAARPNDRGNWPSSHASSSTQPEPIQRLPTIPSSAHSEPPTDSSFRNTANESLVSLPTMHFESRPVTQDRGEESSAAAAARAQIPPIRNPWQSVDSTSFFNLLTGREGDGIRKSGSTSRPTTGASRSSNATVLHIAKGLPAWARSFYSTGDTSVIGSSQPSTRSKPSSNSLRHEATQGSGSNGSDRRNDRYRSRTVSSSRPTNTAPTDSPASSEFSIASIRRPRNRPHSTVYSENWSPSPVPAVRDPDSANEDDEDDAYSAGIEPHNPSTGHSNHHPHGDRFSISEVPTTTNHSNGSSGRHYNIHQQQGPLRYFGPSGPQSNETPRLHREQSSTFRCLRPSSWVVDGANGPNPNRPAADRQMWLFCLGFILPVAWMLAALLPVPAKREMPPSSYSRHDENEEKTAEARHHDDRVRGDMVAETGSGGVVDIEAQMADAQKMALAEKERVRAVWWRTLNRRMSVVGVAVIIVVIAVAVPLTVA</sequence>